<dbReference type="SUPFAM" id="SSF81296">
    <property type="entry name" value="E set domains"/>
    <property type="match status" value="1"/>
</dbReference>
<evidence type="ECO:0000313" key="2">
    <source>
        <dbReference type="Proteomes" id="UP001163046"/>
    </source>
</evidence>
<protein>
    <submittedName>
        <fullName evidence="1">Uncharacterized protein</fullName>
    </submittedName>
</protein>
<name>A0A9W9ZLX5_9CNID</name>
<comment type="caution">
    <text evidence="1">The sequence shown here is derived from an EMBL/GenBank/DDBJ whole genome shotgun (WGS) entry which is preliminary data.</text>
</comment>
<dbReference type="OrthoDB" id="5982696at2759"/>
<accession>A0A9W9ZLX5</accession>
<organism evidence="1 2">
    <name type="scientific">Desmophyllum pertusum</name>
    <dbReference type="NCBI Taxonomy" id="174260"/>
    <lineage>
        <taxon>Eukaryota</taxon>
        <taxon>Metazoa</taxon>
        <taxon>Cnidaria</taxon>
        <taxon>Anthozoa</taxon>
        <taxon>Hexacorallia</taxon>
        <taxon>Scleractinia</taxon>
        <taxon>Caryophylliina</taxon>
        <taxon>Caryophylliidae</taxon>
        <taxon>Desmophyllum</taxon>
    </lineage>
</organism>
<proteinExistence type="predicted"/>
<dbReference type="Proteomes" id="UP001163046">
    <property type="component" value="Unassembled WGS sequence"/>
</dbReference>
<dbReference type="InterPro" id="IPR014756">
    <property type="entry name" value="Ig_E-set"/>
</dbReference>
<gene>
    <name evidence="1" type="ORF">OS493_025681</name>
</gene>
<reference evidence="1" key="1">
    <citation type="submission" date="2023-01" db="EMBL/GenBank/DDBJ databases">
        <title>Genome assembly of the deep-sea coral Lophelia pertusa.</title>
        <authorList>
            <person name="Herrera S."/>
            <person name="Cordes E."/>
        </authorList>
    </citation>
    <scope>NUCLEOTIDE SEQUENCE</scope>
    <source>
        <strain evidence="1">USNM1676648</strain>
        <tissue evidence="1">Polyp</tissue>
    </source>
</reference>
<keyword evidence="2" id="KW-1185">Reference proteome</keyword>
<dbReference type="CDD" id="cd00102">
    <property type="entry name" value="IPT"/>
    <property type="match status" value="1"/>
</dbReference>
<evidence type="ECO:0000313" key="1">
    <source>
        <dbReference type="EMBL" id="KAJ7383810.1"/>
    </source>
</evidence>
<dbReference type="AlphaFoldDB" id="A0A9W9ZLX5"/>
<sequence length="160" mass="17549">MFDISEEELDSALDEICSNSDNDVDLLGVVQDICPSSGSVKGGLQFVITLIEELSEDDKSGIAHFGGVGDVHLEKLNAFTLRGIIPESQQPGPVPVTVSTQAGRWLGMTYFMYVDETREVLKQLVNDHALQSLFFAMWSQEHGTFGSNSNIAPKPRSIHH</sequence>
<dbReference type="Gene3D" id="2.60.40.10">
    <property type="entry name" value="Immunoglobulins"/>
    <property type="match status" value="1"/>
</dbReference>
<dbReference type="InterPro" id="IPR013783">
    <property type="entry name" value="Ig-like_fold"/>
</dbReference>
<dbReference type="EMBL" id="MU825894">
    <property type="protein sequence ID" value="KAJ7383810.1"/>
    <property type="molecule type" value="Genomic_DNA"/>
</dbReference>